<evidence type="ECO:0000259" key="4">
    <source>
        <dbReference type="Pfam" id="PF13193"/>
    </source>
</evidence>
<evidence type="ECO:0000313" key="6">
    <source>
        <dbReference type="Proteomes" id="UP000692954"/>
    </source>
</evidence>
<feature type="domain" description="AMP-binding enzyme C-terminal" evidence="4">
    <location>
        <begin position="470"/>
        <end position="546"/>
    </location>
</feature>
<dbReference type="FunFam" id="3.40.50.12780:FF:000003">
    <property type="entry name" value="Long-chain-fatty-acid--CoA ligase FadD"/>
    <property type="match status" value="1"/>
</dbReference>
<keyword evidence="6" id="KW-1185">Reference proteome</keyword>
<keyword evidence="2" id="KW-0436">Ligase</keyword>
<dbReference type="Pfam" id="PF13193">
    <property type="entry name" value="AMP-binding_C"/>
    <property type="match status" value="1"/>
</dbReference>
<protein>
    <submittedName>
        <fullName evidence="5">Uncharacterized protein</fullName>
    </submittedName>
</protein>
<dbReference type="EMBL" id="CAJJDN010000138">
    <property type="protein sequence ID" value="CAD8122435.1"/>
    <property type="molecule type" value="Genomic_DNA"/>
</dbReference>
<dbReference type="PANTHER" id="PTHR43201:SF30">
    <property type="entry name" value="AMP-DEPENDENT SYNTHETASE_LIGASE DOMAIN-CONTAINING PROTEIN"/>
    <property type="match status" value="1"/>
</dbReference>
<dbReference type="Proteomes" id="UP000692954">
    <property type="component" value="Unassembled WGS sequence"/>
</dbReference>
<dbReference type="InterPro" id="IPR020845">
    <property type="entry name" value="AMP-binding_CS"/>
</dbReference>
<dbReference type="PANTHER" id="PTHR43201">
    <property type="entry name" value="ACYL-COA SYNTHETASE"/>
    <property type="match status" value="1"/>
</dbReference>
<dbReference type="OrthoDB" id="16262at2759"/>
<dbReference type="Pfam" id="PF00501">
    <property type="entry name" value="AMP-binding"/>
    <property type="match status" value="1"/>
</dbReference>
<evidence type="ECO:0000313" key="5">
    <source>
        <dbReference type="EMBL" id="CAD8122435.1"/>
    </source>
</evidence>
<dbReference type="AlphaFoldDB" id="A0A8S1R4K1"/>
<evidence type="ECO:0000256" key="2">
    <source>
        <dbReference type="ARBA" id="ARBA00022598"/>
    </source>
</evidence>
<feature type="domain" description="AMP-dependent synthetase/ligase" evidence="3">
    <location>
        <begin position="34"/>
        <end position="419"/>
    </location>
</feature>
<reference evidence="5" key="1">
    <citation type="submission" date="2021-01" db="EMBL/GenBank/DDBJ databases">
        <authorList>
            <consortium name="Genoscope - CEA"/>
            <person name="William W."/>
        </authorList>
    </citation>
    <scope>NUCLEOTIDE SEQUENCE</scope>
</reference>
<proteinExistence type="inferred from homology"/>
<dbReference type="FunFam" id="3.30.300.30:FF:000008">
    <property type="entry name" value="2,3-dihydroxybenzoate-AMP ligase"/>
    <property type="match status" value="1"/>
</dbReference>
<dbReference type="PROSITE" id="PS00455">
    <property type="entry name" value="AMP_BINDING"/>
    <property type="match status" value="1"/>
</dbReference>
<dbReference type="InterPro" id="IPR000873">
    <property type="entry name" value="AMP-dep_synth/lig_dom"/>
</dbReference>
<gene>
    <name evidence="5" type="ORF">PSON_ATCC_30995.1.T1380109</name>
</gene>
<evidence type="ECO:0000259" key="3">
    <source>
        <dbReference type="Pfam" id="PF00501"/>
    </source>
</evidence>
<dbReference type="GO" id="GO:0006631">
    <property type="term" value="P:fatty acid metabolic process"/>
    <property type="evidence" value="ECO:0007669"/>
    <property type="project" value="TreeGrafter"/>
</dbReference>
<comment type="similarity">
    <text evidence="1">Belongs to the ATP-dependent AMP-binding enzyme family.</text>
</comment>
<dbReference type="InterPro" id="IPR025110">
    <property type="entry name" value="AMP-bd_C"/>
</dbReference>
<comment type="caution">
    <text evidence="5">The sequence shown here is derived from an EMBL/GenBank/DDBJ whole genome shotgun (WGS) entry which is preliminary data.</text>
</comment>
<dbReference type="GO" id="GO:0031956">
    <property type="term" value="F:medium-chain fatty acid-CoA ligase activity"/>
    <property type="evidence" value="ECO:0007669"/>
    <property type="project" value="TreeGrafter"/>
</dbReference>
<name>A0A8S1R4K1_9CILI</name>
<accession>A0A8S1R4K1</accession>
<organism evidence="5 6">
    <name type="scientific">Paramecium sonneborni</name>
    <dbReference type="NCBI Taxonomy" id="65129"/>
    <lineage>
        <taxon>Eukaryota</taxon>
        <taxon>Sar</taxon>
        <taxon>Alveolata</taxon>
        <taxon>Ciliophora</taxon>
        <taxon>Intramacronucleata</taxon>
        <taxon>Oligohymenophorea</taxon>
        <taxon>Peniculida</taxon>
        <taxon>Parameciidae</taxon>
        <taxon>Paramecium</taxon>
    </lineage>
</organism>
<sequence>MLQKLLRYYQSYHHGASSIPLTYKTIGQQLKDITEKYPDNIAIISQLQGIEMKYSELYTRSKELAAAFIALGLQKGDRIGIWSPNNVEWALTQFAAAMADLILVNINPAYQSRELEYTLNKVGCKALIMKSTFKHSNYVAMIKELAPELDVPGNLQSKRLPYLKTAIIIDNIHKRGFYNFKDIFSISNVDHLYEVDSRMESQDPDEITNIQFTSGTTGLPKGASLSHINILNNGKYVGGRINYTEKDIVAISVPLYHCFGMVLGNLACINFGSTMVYPSDGFSAAATLEAITNYKCTSIYGVPTMFIEYLNEYEKHRNKYDVSTLRTGLIAGSLASEALMKQIINVLGVKDISNCYGQTECSPITCQNKTTDSFEIKTTKVGCPLNAEVKIIDANGNVVPFDTPGEYCSRGYSVMKKYWDDEKATKETIDRNGFLHSGDIATMDKDGYVAIVGRSKDMIIRGGENIYPKEIEEYLSHMNGVEQVQVIGCNDEKYGEEVVALIKMKKNAEEITGLDVYQYCHKKIAYYKIPKFVKFVNEFPQTITGKPQKFKMRQEINKELEDPKYVELYQIR</sequence>
<evidence type="ECO:0000256" key="1">
    <source>
        <dbReference type="ARBA" id="ARBA00006432"/>
    </source>
</evidence>